<dbReference type="Proteomes" id="UP000695000">
    <property type="component" value="Unplaced"/>
</dbReference>
<dbReference type="RefSeq" id="XP_017785286.1">
    <property type="nucleotide sequence ID" value="XM_017929797.1"/>
</dbReference>
<sequence length="80" mass="9438">MARTPTNREEDREGYLARVYDTADSEKEYEDTHTIMLTDCPSVVSKKKKSNRYNDEKLEEEDTEYVINQMKKSEQSLLGR</sequence>
<accession>A0ABM1NEN6</accession>
<dbReference type="GeneID" id="108568606"/>
<keyword evidence="1" id="KW-1185">Reference proteome</keyword>
<proteinExistence type="predicted"/>
<organism evidence="1 2">
    <name type="scientific">Nicrophorus vespilloides</name>
    <name type="common">Boreal carrion beetle</name>
    <dbReference type="NCBI Taxonomy" id="110193"/>
    <lineage>
        <taxon>Eukaryota</taxon>
        <taxon>Metazoa</taxon>
        <taxon>Ecdysozoa</taxon>
        <taxon>Arthropoda</taxon>
        <taxon>Hexapoda</taxon>
        <taxon>Insecta</taxon>
        <taxon>Pterygota</taxon>
        <taxon>Neoptera</taxon>
        <taxon>Endopterygota</taxon>
        <taxon>Coleoptera</taxon>
        <taxon>Polyphaga</taxon>
        <taxon>Staphyliniformia</taxon>
        <taxon>Silphidae</taxon>
        <taxon>Nicrophorinae</taxon>
        <taxon>Nicrophorus</taxon>
    </lineage>
</organism>
<evidence type="ECO:0000313" key="1">
    <source>
        <dbReference type="Proteomes" id="UP000695000"/>
    </source>
</evidence>
<protein>
    <submittedName>
        <fullName evidence="2">Uncharacterized protein LOC108568606 isoform X2</fullName>
    </submittedName>
</protein>
<name>A0ABM1NEN6_NICVS</name>
<gene>
    <name evidence="2" type="primary">LOC108568606</name>
</gene>
<reference evidence="2" key="1">
    <citation type="submission" date="2025-08" db="UniProtKB">
        <authorList>
            <consortium name="RefSeq"/>
        </authorList>
    </citation>
    <scope>IDENTIFICATION</scope>
    <source>
        <tissue evidence="2">Whole Larva</tissue>
    </source>
</reference>
<evidence type="ECO:0000313" key="2">
    <source>
        <dbReference type="RefSeq" id="XP_017785286.1"/>
    </source>
</evidence>